<comment type="caution">
    <text evidence="4">The sequence shown here is derived from an EMBL/GenBank/DDBJ whole genome shotgun (WGS) entry which is preliminary data.</text>
</comment>
<organism evidence="4 5">
    <name type="scientific">Aureobasidium melanogenum</name>
    <name type="common">Aureobasidium pullulans var. melanogenum</name>
    <dbReference type="NCBI Taxonomy" id="46634"/>
    <lineage>
        <taxon>Eukaryota</taxon>
        <taxon>Fungi</taxon>
        <taxon>Dikarya</taxon>
        <taxon>Ascomycota</taxon>
        <taxon>Pezizomycotina</taxon>
        <taxon>Dothideomycetes</taxon>
        <taxon>Dothideomycetidae</taxon>
        <taxon>Dothideales</taxon>
        <taxon>Saccotheciaceae</taxon>
        <taxon>Aureobasidium</taxon>
    </lineage>
</organism>
<feature type="domain" description="DUF7102" evidence="2">
    <location>
        <begin position="656"/>
        <end position="817"/>
    </location>
</feature>
<dbReference type="Pfam" id="PF23394">
    <property type="entry name" value="DUF7102"/>
    <property type="match status" value="1"/>
</dbReference>
<dbReference type="AlphaFoldDB" id="A0A9P8EGN1"/>
<proteinExistence type="predicted"/>
<evidence type="ECO:0000256" key="1">
    <source>
        <dbReference type="SAM" id="MobiDB-lite"/>
    </source>
</evidence>
<dbReference type="Pfam" id="PF23395">
    <property type="entry name" value="SAM_6"/>
    <property type="match status" value="1"/>
</dbReference>
<evidence type="ECO:0000259" key="2">
    <source>
        <dbReference type="Pfam" id="PF23394"/>
    </source>
</evidence>
<feature type="non-terminal residue" evidence="4">
    <location>
        <position position="914"/>
    </location>
</feature>
<sequence length="914" mass="103623">MDSSSTIMESEYADMMDETSDTLSHVGDGEISVIDYARYHGLSKDYTSVYPLPHDVLHSIPQWEDPDLELAQRPEFELPTELDLDEKWTIDHQSALFLRQITSVEEVPSTGITRRKSRFTEYKVEPLLLPTDPELEQRRFMRARHSRQRKDTPEIPPEAFWQDDEGAALHWPDSKLPETLMEQIKQEKLQLGKNDILFLQQCISFPDELEMQDLDVPPYKKASFEYEEARHTSPLLPCSSPFQFSVPDSPVSRIPLATSPIDPLPAEIKRIEDSMDVDDEFSLDGLSDISAFNIEAPNETYSHSPLKRRRPDDHKVEVPLSPVLESSPFKKLKMVTFSDELCIDIPGYAKPFPSEDQNGTDDVRDFLEQVIEPGAKSALLAIDGEQLSLADSILRVEVPVVDQSGPLPPWKLFARNELGCQAELAAQQQLISMLKRETIRPSEYWPRIDRIDGAMSCWRPFNLQFNDLREEEIECDYLSEFNPEKPEDTTSGWKLEGLRTLDPCEDDDEEIEALIMSMALENLDLAGGVMDIKASSKSEAHKSAAPLQTRLPLFSPTKTYGTHEDPAEPHENSKATQSLAPSTFSVSNSLDRFMQIYTGKKTCVERPGLQTEAAPKKFDKPTIDTSTQAERHDDLGEATSRMPIHCPPLPTPVPPRTFVLSSTMFERRKLVREIERLSAMSEYIERDFTSPRMLRGLSSRTSEADEADVIIAPGHGIMLTTLRKLMQKSLPGEAVRHVIRERVVQLARRYERLMIMVHEDRSSDQQRSLDSRESGELISLINFCAAQGHDIQVLYIPGDELALATWIVASMIRYGLDDSEVHLIQDETTWELFLRKAGMDAFAAQAVLNKLKAPDPVPIPSDKQYYGLPAFVMMDENDRLRTFGALFGGEKILRKVSMAIDGCWKRNVAGDLKR</sequence>
<reference evidence="4" key="1">
    <citation type="journal article" date="2021" name="J Fungi (Basel)">
        <title>Virulence traits and population genomics of the black yeast Aureobasidium melanogenum.</title>
        <authorList>
            <person name="Cernosa A."/>
            <person name="Sun X."/>
            <person name="Gostincar C."/>
            <person name="Fang C."/>
            <person name="Gunde-Cimerman N."/>
            <person name="Song Z."/>
        </authorList>
    </citation>
    <scope>NUCLEOTIDE SEQUENCE</scope>
    <source>
        <strain evidence="4">EXF-9911</strain>
    </source>
</reference>
<gene>
    <name evidence="4" type="ORF">KCU76_g8595</name>
</gene>
<protein>
    <submittedName>
        <fullName evidence="4">Uncharacterized protein</fullName>
    </submittedName>
</protein>
<accession>A0A9P8EGN1</accession>
<feature type="region of interest" description="Disordered" evidence="1">
    <location>
        <begin position="557"/>
        <end position="581"/>
    </location>
</feature>
<dbReference type="EMBL" id="JAHFXF010000335">
    <property type="protein sequence ID" value="KAG9689830.1"/>
    <property type="molecule type" value="Genomic_DNA"/>
</dbReference>
<dbReference type="InterPro" id="IPR055528">
    <property type="entry name" value="DUF7102"/>
</dbReference>
<name>A0A9P8EGN1_AURME</name>
<dbReference type="InterPro" id="IPR057559">
    <property type="entry name" value="SAM_6"/>
</dbReference>
<evidence type="ECO:0000259" key="3">
    <source>
        <dbReference type="Pfam" id="PF23395"/>
    </source>
</evidence>
<dbReference type="Proteomes" id="UP000779574">
    <property type="component" value="Unassembled WGS sequence"/>
</dbReference>
<feature type="domain" description="SAM-like" evidence="3">
    <location>
        <begin position="824"/>
        <end position="900"/>
    </location>
</feature>
<reference evidence="4" key="2">
    <citation type="submission" date="2021-08" db="EMBL/GenBank/DDBJ databases">
        <authorList>
            <person name="Gostincar C."/>
            <person name="Sun X."/>
            <person name="Song Z."/>
            <person name="Gunde-Cimerman N."/>
        </authorList>
    </citation>
    <scope>NUCLEOTIDE SEQUENCE</scope>
    <source>
        <strain evidence="4">EXF-9911</strain>
    </source>
</reference>
<feature type="compositionally biased region" description="Basic and acidic residues" evidence="1">
    <location>
        <begin position="561"/>
        <end position="573"/>
    </location>
</feature>
<evidence type="ECO:0000313" key="5">
    <source>
        <dbReference type="Proteomes" id="UP000779574"/>
    </source>
</evidence>
<dbReference type="OrthoDB" id="3647246at2759"/>
<evidence type="ECO:0000313" key="4">
    <source>
        <dbReference type="EMBL" id="KAG9689830.1"/>
    </source>
</evidence>